<sequence length="136" mass="15457">MDKKHKQLLRKNRITLAQDLEATQLLNYLFQEEGLSENDLESIKAEKTRRTQAEKLLDILPRRGPKAFDIFCRALADTDGQGHLVDLLKTNESVASEAVSSTTTGNRGDTSLELNDGNSRFLTQIKRQRHQTLLHK</sequence>
<protein>
    <recommendedName>
        <fullName evidence="1">CARD domain-containing protein</fullName>
    </recommendedName>
</protein>
<dbReference type="AlphaFoldDB" id="A0A9X0DCQ9"/>
<dbReference type="SUPFAM" id="SSF47986">
    <property type="entry name" value="DEATH domain"/>
    <property type="match status" value="1"/>
</dbReference>
<evidence type="ECO:0000259" key="1">
    <source>
        <dbReference type="PROSITE" id="PS50209"/>
    </source>
</evidence>
<dbReference type="InterPro" id="IPR011029">
    <property type="entry name" value="DEATH-like_dom_sf"/>
</dbReference>
<dbReference type="OrthoDB" id="5962108at2759"/>
<dbReference type="CDD" id="cd01671">
    <property type="entry name" value="CARD"/>
    <property type="match status" value="1"/>
</dbReference>
<accession>A0A9X0DCQ9</accession>
<dbReference type="GO" id="GO:0070513">
    <property type="term" value="F:death domain binding"/>
    <property type="evidence" value="ECO:0007669"/>
    <property type="project" value="InterPro"/>
</dbReference>
<evidence type="ECO:0000313" key="2">
    <source>
        <dbReference type="EMBL" id="KAJ7393254.1"/>
    </source>
</evidence>
<name>A0A9X0DCQ9_9CNID</name>
<proteinExistence type="predicted"/>
<reference evidence="2" key="1">
    <citation type="submission" date="2023-01" db="EMBL/GenBank/DDBJ databases">
        <title>Genome assembly of the deep-sea coral Lophelia pertusa.</title>
        <authorList>
            <person name="Herrera S."/>
            <person name="Cordes E."/>
        </authorList>
    </citation>
    <scope>NUCLEOTIDE SEQUENCE</scope>
    <source>
        <strain evidence="2">USNM1676648</strain>
        <tissue evidence="2">Polyp</tissue>
    </source>
</reference>
<dbReference type="FunFam" id="1.10.533.10:FF:000024">
    <property type="entry name" value="caspase-2 isoform X1"/>
    <property type="match status" value="1"/>
</dbReference>
<dbReference type="InterPro" id="IPR001315">
    <property type="entry name" value="CARD"/>
</dbReference>
<dbReference type="GO" id="GO:0002020">
    <property type="term" value="F:protease binding"/>
    <property type="evidence" value="ECO:0007669"/>
    <property type="project" value="InterPro"/>
</dbReference>
<dbReference type="Proteomes" id="UP001163046">
    <property type="component" value="Unassembled WGS sequence"/>
</dbReference>
<evidence type="ECO:0000313" key="3">
    <source>
        <dbReference type="Proteomes" id="UP001163046"/>
    </source>
</evidence>
<dbReference type="PROSITE" id="PS50209">
    <property type="entry name" value="CARD"/>
    <property type="match status" value="1"/>
</dbReference>
<gene>
    <name evidence="2" type="ORF">OS493_006223</name>
</gene>
<dbReference type="InterPro" id="IPR037939">
    <property type="entry name" value="CRADD"/>
</dbReference>
<dbReference type="EMBL" id="MU825398">
    <property type="protein sequence ID" value="KAJ7393254.1"/>
    <property type="molecule type" value="Genomic_DNA"/>
</dbReference>
<dbReference type="PANTHER" id="PTHR15034">
    <property type="entry name" value="DEATH DOMAIN-CONTAINING PROTEIN CRADD"/>
    <property type="match status" value="1"/>
</dbReference>
<dbReference type="SMART" id="SM00114">
    <property type="entry name" value="CARD"/>
    <property type="match status" value="1"/>
</dbReference>
<dbReference type="Pfam" id="PF00619">
    <property type="entry name" value="CARD"/>
    <property type="match status" value="1"/>
</dbReference>
<keyword evidence="3" id="KW-1185">Reference proteome</keyword>
<comment type="caution">
    <text evidence="2">The sequence shown here is derived from an EMBL/GenBank/DDBJ whole genome shotgun (WGS) entry which is preliminary data.</text>
</comment>
<feature type="domain" description="CARD" evidence="1">
    <location>
        <begin position="1"/>
        <end position="79"/>
    </location>
</feature>
<dbReference type="GO" id="GO:0042981">
    <property type="term" value="P:regulation of apoptotic process"/>
    <property type="evidence" value="ECO:0007669"/>
    <property type="project" value="InterPro"/>
</dbReference>
<organism evidence="2 3">
    <name type="scientific">Desmophyllum pertusum</name>
    <dbReference type="NCBI Taxonomy" id="174260"/>
    <lineage>
        <taxon>Eukaryota</taxon>
        <taxon>Metazoa</taxon>
        <taxon>Cnidaria</taxon>
        <taxon>Anthozoa</taxon>
        <taxon>Hexacorallia</taxon>
        <taxon>Scleractinia</taxon>
        <taxon>Caryophylliina</taxon>
        <taxon>Caryophylliidae</taxon>
        <taxon>Desmophyllum</taxon>
    </lineage>
</organism>
<dbReference type="PANTHER" id="PTHR15034:SF5">
    <property type="entry name" value="DEATH DOMAIN-CONTAINING PROTEIN CRADD"/>
    <property type="match status" value="1"/>
</dbReference>
<dbReference type="Gene3D" id="1.10.533.10">
    <property type="entry name" value="Death Domain, Fas"/>
    <property type="match status" value="1"/>
</dbReference>